<proteinExistence type="predicted"/>
<sequence length="242" mass="27618">MESAHLDVETLAERVNVDPKTVRRWLHGCLPHPRHRWKVSELLQLPEKSLWPLKGNASSSSDCTAEMLAAYAHRSDVPPEAWWRLFVKAEKHIDLLGIALLFLPEQHPYLVELLKEKASTGCQVRIALAHPDSVALRMRDGEEYPGTLPPRIQTTLYHFRDILHHDGIQIRFHSTVLYISYARFDDEMFVMPQLFRLHGSKAPLLHLRSLIPGGIFANFAAHFEAVWETTTPLEAIEGCHSA</sequence>
<dbReference type="EMBL" id="MCIF01000002">
    <property type="protein sequence ID" value="RAQ95919.1"/>
    <property type="molecule type" value="Genomic_DNA"/>
</dbReference>
<dbReference type="AlphaFoldDB" id="A0A328VG24"/>
<gene>
    <name evidence="1" type="ORF">A4R35_10260</name>
</gene>
<keyword evidence="2" id="KW-1185">Reference proteome</keyword>
<accession>A0A328VG24</accession>
<comment type="caution">
    <text evidence="1">The sequence shown here is derived from an EMBL/GenBank/DDBJ whole genome shotgun (WGS) entry which is preliminary data.</text>
</comment>
<reference evidence="1 2" key="1">
    <citation type="submission" date="2016-08" db="EMBL/GenBank/DDBJ databases">
        <title>Analysis of Carbohydrate Active Enzymes in Thermogemmatispora T81 Reveals Carbohydrate Degradation Ability.</title>
        <authorList>
            <person name="Tomazini A."/>
            <person name="Lal S."/>
            <person name="Stott M."/>
            <person name="Henrissat B."/>
            <person name="Polikarpov I."/>
            <person name="Sparling R."/>
            <person name="Levin D.B."/>
        </authorList>
    </citation>
    <scope>NUCLEOTIDE SEQUENCE [LARGE SCALE GENOMIC DNA]</scope>
    <source>
        <strain evidence="1 2">T81</strain>
    </source>
</reference>
<evidence type="ECO:0000313" key="1">
    <source>
        <dbReference type="EMBL" id="RAQ95919.1"/>
    </source>
</evidence>
<dbReference type="Proteomes" id="UP000248706">
    <property type="component" value="Unassembled WGS sequence"/>
</dbReference>
<protein>
    <recommendedName>
        <fullName evidence="3">XRE family transcriptional regulator</fullName>
    </recommendedName>
</protein>
<evidence type="ECO:0000313" key="2">
    <source>
        <dbReference type="Proteomes" id="UP000248706"/>
    </source>
</evidence>
<evidence type="ECO:0008006" key="3">
    <source>
        <dbReference type="Google" id="ProtNLM"/>
    </source>
</evidence>
<name>A0A328VG24_9CHLR</name>
<dbReference type="SUPFAM" id="SSF56024">
    <property type="entry name" value="Phospholipase D/nuclease"/>
    <property type="match status" value="1"/>
</dbReference>
<organism evidence="1 2">
    <name type="scientific">Thermogemmatispora tikiterensis</name>
    <dbReference type="NCBI Taxonomy" id="1825093"/>
    <lineage>
        <taxon>Bacteria</taxon>
        <taxon>Bacillati</taxon>
        <taxon>Chloroflexota</taxon>
        <taxon>Ktedonobacteria</taxon>
        <taxon>Thermogemmatisporales</taxon>
        <taxon>Thermogemmatisporaceae</taxon>
        <taxon>Thermogemmatispora</taxon>
    </lineage>
</organism>